<gene>
    <name evidence="1" type="ORF">ACFQFQ_15750</name>
</gene>
<accession>A0ABW2B4I4</accession>
<keyword evidence="2" id="KW-1185">Reference proteome</keyword>
<evidence type="ECO:0008006" key="3">
    <source>
        <dbReference type="Google" id="ProtNLM"/>
    </source>
</evidence>
<sequence>MKWIVRIIGALVLILVLVVVGLLMLPADRIAGIAADQLRKVTGRDVTISGGVSMTFWPVLGVRPANLRSAMPTGPRKVRC</sequence>
<dbReference type="EMBL" id="JBHSWG010000001">
    <property type="protein sequence ID" value="MFC6760620.1"/>
    <property type="molecule type" value="Genomic_DNA"/>
</dbReference>
<evidence type="ECO:0000313" key="2">
    <source>
        <dbReference type="Proteomes" id="UP001596353"/>
    </source>
</evidence>
<organism evidence="1 2">
    <name type="scientific">Sulfitobacter porphyrae</name>
    <dbReference type="NCBI Taxonomy" id="1246864"/>
    <lineage>
        <taxon>Bacteria</taxon>
        <taxon>Pseudomonadati</taxon>
        <taxon>Pseudomonadota</taxon>
        <taxon>Alphaproteobacteria</taxon>
        <taxon>Rhodobacterales</taxon>
        <taxon>Roseobacteraceae</taxon>
        <taxon>Sulfitobacter</taxon>
    </lineage>
</organism>
<proteinExistence type="predicted"/>
<comment type="caution">
    <text evidence="1">The sequence shown here is derived from an EMBL/GenBank/DDBJ whole genome shotgun (WGS) entry which is preliminary data.</text>
</comment>
<evidence type="ECO:0000313" key="1">
    <source>
        <dbReference type="EMBL" id="MFC6760620.1"/>
    </source>
</evidence>
<dbReference type="Proteomes" id="UP001596353">
    <property type="component" value="Unassembled WGS sequence"/>
</dbReference>
<protein>
    <recommendedName>
        <fullName evidence="3">AsmA family protein</fullName>
    </recommendedName>
</protein>
<reference evidence="2" key="1">
    <citation type="journal article" date="2019" name="Int. J. Syst. Evol. Microbiol.">
        <title>The Global Catalogue of Microorganisms (GCM) 10K type strain sequencing project: providing services to taxonomists for standard genome sequencing and annotation.</title>
        <authorList>
            <consortium name="The Broad Institute Genomics Platform"/>
            <consortium name="The Broad Institute Genome Sequencing Center for Infectious Disease"/>
            <person name="Wu L."/>
            <person name="Ma J."/>
        </authorList>
    </citation>
    <scope>NUCLEOTIDE SEQUENCE [LARGE SCALE GENOMIC DNA]</scope>
    <source>
        <strain evidence="2">CCUG 66188</strain>
    </source>
</reference>
<name>A0ABW2B4I4_9RHOB</name>